<feature type="transmembrane region" description="Helical" evidence="18">
    <location>
        <begin position="55"/>
        <end position="75"/>
    </location>
</feature>
<dbReference type="PANTHER" id="PTHR31462">
    <property type="entry name" value="ENDOSOMAL/LYSOSOMAL POTASSIUM CHANNEL TMEM175"/>
    <property type="match status" value="1"/>
</dbReference>
<name>K0TBG0_THAOC</name>
<evidence type="ECO:0000256" key="7">
    <source>
        <dbReference type="ARBA" id="ARBA00022958"/>
    </source>
</evidence>
<dbReference type="GO" id="GO:0015252">
    <property type="term" value="F:proton channel activity"/>
    <property type="evidence" value="ECO:0007669"/>
    <property type="project" value="InterPro"/>
</dbReference>
<keyword evidence="20" id="KW-1185">Reference proteome</keyword>
<feature type="compositionally biased region" description="Basic and acidic residues" evidence="17">
    <location>
        <begin position="82"/>
        <end position="94"/>
    </location>
</feature>
<evidence type="ECO:0000256" key="2">
    <source>
        <dbReference type="ARBA" id="ARBA00006920"/>
    </source>
</evidence>
<keyword evidence="8 18" id="KW-1133">Transmembrane helix</keyword>
<gene>
    <name evidence="19" type="ORF">THAOC_03464</name>
</gene>
<evidence type="ECO:0000256" key="9">
    <source>
        <dbReference type="ARBA" id="ARBA00023065"/>
    </source>
</evidence>
<keyword evidence="3" id="KW-0813">Transport</keyword>
<feature type="region of interest" description="Disordered" evidence="17">
    <location>
        <begin position="28"/>
        <end position="47"/>
    </location>
</feature>
<evidence type="ECO:0000256" key="17">
    <source>
        <dbReference type="SAM" id="MobiDB-lite"/>
    </source>
</evidence>
<keyword evidence="9" id="KW-0406">Ion transport</keyword>
<feature type="region of interest" description="Disordered" evidence="17">
    <location>
        <begin position="82"/>
        <end position="102"/>
    </location>
</feature>
<comment type="subcellular location">
    <subcellularLocation>
        <location evidence="1">Membrane</location>
        <topology evidence="1">Multi-pass membrane protein</topology>
    </subcellularLocation>
</comment>
<evidence type="ECO:0000313" key="20">
    <source>
        <dbReference type="Proteomes" id="UP000266841"/>
    </source>
</evidence>
<evidence type="ECO:0000256" key="11">
    <source>
        <dbReference type="ARBA" id="ARBA00023303"/>
    </source>
</evidence>
<keyword evidence="6" id="KW-0631">Potassium channel</keyword>
<keyword evidence="4" id="KW-0633">Potassium transport</keyword>
<comment type="caution">
    <text evidence="19">The sequence shown here is derived from an EMBL/GenBank/DDBJ whole genome shotgun (WGS) entry which is preliminary data.</text>
</comment>
<dbReference type="Pfam" id="PF06736">
    <property type="entry name" value="TMEM175"/>
    <property type="match status" value="1"/>
</dbReference>
<dbReference type="Proteomes" id="UP000266841">
    <property type="component" value="Unassembled WGS sequence"/>
</dbReference>
<evidence type="ECO:0000256" key="13">
    <source>
        <dbReference type="ARBA" id="ARBA00030477"/>
    </source>
</evidence>
<evidence type="ECO:0000256" key="4">
    <source>
        <dbReference type="ARBA" id="ARBA00022538"/>
    </source>
</evidence>
<feature type="region of interest" description="Disordered" evidence="17">
    <location>
        <begin position="1"/>
        <end position="20"/>
    </location>
</feature>
<feature type="region of interest" description="Disordered" evidence="17">
    <location>
        <begin position="499"/>
        <end position="518"/>
    </location>
</feature>
<keyword evidence="11" id="KW-0407">Ion channel</keyword>
<feature type="transmembrane region" description="Helical" evidence="18">
    <location>
        <begin position="140"/>
        <end position="164"/>
    </location>
</feature>
<proteinExistence type="inferred from homology"/>
<comment type="similarity">
    <text evidence="2">Belongs to the TMEM175 family.</text>
</comment>
<evidence type="ECO:0000256" key="18">
    <source>
        <dbReference type="SAM" id="Phobius"/>
    </source>
</evidence>
<sequence length="683" mass="75760">MAVGDQVGPASSLYHQDDTPLIIEEEVGSTTSLDRNDTGSTASARDPLARESERMLFFTDAVVAIGITLLILPLMEAATELGEKEAEGGGHSEESNAQPAHEGGGLTVDDFYRSHWRQIAAFFVTFVTVWSVWTGHIFLFAYISLVPALMLTLNALWIASVMFLPVANTLMYDGWLLPYYVVLTCINELRLDPLRGLRHADRRARAGRLGVRRHPGGGGRAAENLWVLRRCGLAMDDDVDILATSCGPSQFIGEALHYVTRKVLLATGMPEPFWMKRRIERREMKHRVVRRNRELFGRISDRMIIFTDAVVAISMTLLIIPISAKSQAYTDQTVFFRLFSYVEGKIPPLCFVYTLPHLATVAYFPVASALYTADPTQIEPTSMKTAHPGICYSTGVFGNLAADDNVPYLASIEIDPEEVARLGRHDCEVDVAVCRSPMFESIQDVFESLKESCIATQRSSSQQARINGPRLISFFGCANQFQRDVVTFVTAELRTTPAQNLNDHGAQPALGTGQKWEEESSDARNRCMDVVRWAARMIGWQGSSRVRLEERFLMHRLAADNLAKHVTVYGQSVVPSASEEWIHAPKPTLPSKIDDSMGGEVSRLCSISASGPDAAGQDGRLYRRESDATVLDFGVGALRGPAVDELFWYMASRRLNRVDFSIRGVALCFQLTLPAEADDHVRC</sequence>
<protein>
    <recommendedName>
        <fullName evidence="15">Endosomal/lysosomal proton channel TMEM175</fullName>
    </recommendedName>
    <alternativeName>
        <fullName evidence="16">Potassium channel TMEM175</fullName>
    </alternativeName>
    <alternativeName>
        <fullName evidence="13">Transmembrane protein 175</fullName>
    </alternativeName>
</protein>
<evidence type="ECO:0000256" key="15">
    <source>
        <dbReference type="ARBA" id="ARBA00034544"/>
    </source>
</evidence>
<dbReference type="PANTHER" id="PTHR31462:SF5">
    <property type="entry name" value="ENDOSOMAL_LYSOSOMAL PROTON CHANNEL TMEM175"/>
    <property type="match status" value="1"/>
</dbReference>
<keyword evidence="7" id="KW-0630">Potassium</keyword>
<feature type="compositionally biased region" description="Polar residues" evidence="17">
    <location>
        <begin position="28"/>
        <end position="43"/>
    </location>
</feature>
<dbReference type="InterPro" id="IPR010617">
    <property type="entry name" value="TMEM175-like"/>
</dbReference>
<evidence type="ECO:0000256" key="6">
    <source>
        <dbReference type="ARBA" id="ARBA00022826"/>
    </source>
</evidence>
<evidence type="ECO:0000256" key="10">
    <source>
        <dbReference type="ARBA" id="ARBA00023136"/>
    </source>
</evidence>
<evidence type="ECO:0000256" key="14">
    <source>
        <dbReference type="ARBA" id="ARBA00034430"/>
    </source>
</evidence>
<evidence type="ECO:0000256" key="1">
    <source>
        <dbReference type="ARBA" id="ARBA00004141"/>
    </source>
</evidence>
<evidence type="ECO:0000256" key="3">
    <source>
        <dbReference type="ARBA" id="ARBA00022448"/>
    </source>
</evidence>
<dbReference type="GO" id="GO:0005267">
    <property type="term" value="F:potassium channel activity"/>
    <property type="evidence" value="ECO:0007669"/>
    <property type="project" value="UniProtKB-KW"/>
</dbReference>
<dbReference type="AlphaFoldDB" id="K0TBG0"/>
<feature type="transmembrane region" description="Helical" evidence="18">
    <location>
        <begin position="115"/>
        <end position="133"/>
    </location>
</feature>
<comment type="catalytic activity">
    <reaction evidence="14">
        <text>K(+)(in) = K(+)(out)</text>
        <dbReference type="Rhea" id="RHEA:29463"/>
        <dbReference type="ChEBI" id="CHEBI:29103"/>
    </reaction>
</comment>
<comment type="catalytic activity">
    <reaction evidence="12">
        <text>H(+)(in) = H(+)(out)</text>
        <dbReference type="Rhea" id="RHEA:34979"/>
        <dbReference type="ChEBI" id="CHEBI:15378"/>
    </reaction>
</comment>
<evidence type="ECO:0000313" key="19">
    <source>
        <dbReference type="EMBL" id="EJK74835.1"/>
    </source>
</evidence>
<keyword evidence="5 18" id="KW-0812">Transmembrane</keyword>
<reference evidence="19 20" key="1">
    <citation type="journal article" date="2012" name="Genome Biol.">
        <title>Genome and low-iron response of an oceanic diatom adapted to chronic iron limitation.</title>
        <authorList>
            <person name="Lommer M."/>
            <person name="Specht M."/>
            <person name="Roy A.S."/>
            <person name="Kraemer L."/>
            <person name="Andreson R."/>
            <person name="Gutowska M.A."/>
            <person name="Wolf J."/>
            <person name="Bergner S.V."/>
            <person name="Schilhabel M.B."/>
            <person name="Klostermeier U.C."/>
            <person name="Beiko R.G."/>
            <person name="Rosenstiel P."/>
            <person name="Hippler M."/>
            <person name="Laroche J."/>
        </authorList>
    </citation>
    <scope>NUCLEOTIDE SEQUENCE [LARGE SCALE GENOMIC DNA]</scope>
    <source>
        <strain evidence="19 20">CCMP1005</strain>
    </source>
</reference>
<evidence type="ECO:0000256" key="5">
    <source>
        <dbReference type="ARBA" id="ARBA00022692"/>
    </source>
</evidence>
<dbReference type="EMBL" id="AGNL01003335">
    <property type="protein sequence ID" value="EJK74835.1"/>
    <property type="molecule type" value="Genomic_DNA"/>
</dbReference>
<evidence type="ECO:0000256" key="8">
    <source>
        <dbReference type="ARBA" id="ARBA00022989"/>
    </source>
</evidence>
<evidence type="ECO:0000256" key="12">
    <source>
        <dbReference type="ARBA" id="ARBA00024169"/>
    </source>
</evidence>
<keyword evidence="10 18" id="KW-0472">Membrane</keyword>
<dbReference type="GO" id="GO:0016020">
    <property type="term" value="C:membrane"/>
    <property type="evidence" value="ECO:0007669"/>
    <property type="project" value="UniProtKB-SubCell"/>
</dbReference>
<evidence type="ECO:0000256" key="16">
    <source>
        <dbReference type="ARBA" id="ARBA00044317"/>
    </source>
</evidence>
<accession>K0TBG0</accession>
<organism evidence="19 20">
    <name type="scientific">Thalassiosira oceanica</name>
    <name type="common">Marine diatom</name>
    <dbReference type="NCBI Taxonomy" id="159749"/>
    <lineage>
        <taxon>Eukaryota</taxon>
        <taxon>Sar</taxon>
        <taxon>Stramenopiles</taxon>
        <taxon>Ochrophyta</taxon>
        <taxon>Bacillariophyta</taxon>
        <taxon>Coscinodiscophyceae</taxon>
        <taxon>Thalassiosirophycidae</taxon>
        <taxon>Thalassiosirales</taxon>
        <taxon>Thalassiosiraceae</taxon>
        <taxon>Thalassiosira</taxon>
    </lineage>
</organism>